<feature type="region of interest" description="Interaction with substrate tRNA" evidence="10">
    <location>
        <begin position="163"/>
        <end position="167"/>
    </location>
</feature>
<evidence type="ECO:0000313" key="14">
    <source>
        <dbReference type="EMBL" id="SFF30703.1"/>
    </source>
</evidence>
<dbReference type="RefSeq" id="WP_091530939.1">
    <property type="nucleotide sequence ID" value="NZ_FOOC01000002.1"/>
</dbReference>
<keyword evidence="5 10" id="KW-0819">tRNA processing</keyword>
<keyword evidence="7 10" id="KW-0067">ATP-binding</keyword>
<feature type="region of interest" description="Interaction with substrate tRNA" evidence="10">
    <location>
        <begin position="39"/>
        <end position="42"/>
    </location>
</feature>
<dbReference type="NCBIfam" id="TIGR00174">
    <property type="entry name" value="miaA"/>
    <property type="match status" value="1"/>
</dbReference>
<dbReference type="EC" id="2.5.1.75" evidence="10"/>
<feature type="binding site" evidence="10">
    <location>
        <begin position="16"/>
        <end position="21"/>
    </location>
    <ligand>
        <name>substrate</name>
    </ligand>
</feature>
<dbReference type="GO" id="GO:0006400">
    <property type="term" value="P:tRNA modification"/>
    <property type="evidence" value="ECO:0007669"/>
    <property type="project" value="TreeGrafter"/>
</dbReference>
<protein>
    <recommendedName>
        <fullName evidence="10">tRNA dimethylallyltransferase</fullName>
        <ecNumber evidence="10">2.5.1.75</ecNumber>
    </recommendedName>
    <alternativeName>
        <fullName evidence="10">Dimethylallyl diphosphate:tRNA dimethylallyltransferase</fullName>
        <shortName evidence="10">DMAPP:tRNA dimethylallyltransferase</shortName>
        <shortName evidence="10">DMATase</shortName>
    </alternativeName>
    <alternativeName>
        <fullName evidence="10">Isopentenyl-diphosphate:tRNA isopentenyltransferase</fullName>
        <shortName evidence="10">IPP transferase</shortName>
        <shortName evidence="10">IPPT</shortName>
        <shortName evidence="10">IPTase</shortName>
    </alternativeName>
</protein>
<comment type="cofactor">
    <cofactor evidence="1 10">
        <name>Mg(2+)</name>
        <dbReference type="ChEBI" id="CHEBI:18420"/>
    </cofactor>
</comment>
<dbReference type="InterPro" id="IPR039657">
    <property type="entry name" value="Dimethylallyltransferase"/>
</dbReference>
<feature type="site" description="Interaction with substrate tRNA" evidence="10">
    <location>
        <position position="127"/>
    </location>
</feature>
<keyword evidence="15" id="KW-1185">Reference proteome</keyword>
<feature type="site" description="Interaction with substrate tRNA" evidence="10">
    <location>
        <position position="105"/>
    </location>
</feature>
<evidence type="ECO:0000256" key="7">
    <source>
        <dbReference type="ARBA" id="ARBA00022840"/>
    </source>
</evidence>
<comment type="caution">
    <text evidence="10">Lacks conserved residue(s) required for the propagation of feature annotation.</text>
</comment>
<evidence type="ECO:0000256" key="5">
    <source>
        <dbReference type="ARBA" id="ARBA00022694"/>
    </source>
</evidence>
<dbReference type="STRING" id="1076937.SAMN04488120_10257"/>
<dbReference type="PANTHER" id="PTHR11088:SF60">
    <property type="entry name" value="TRNA DIMETHYLALLYLTRANSFERASE"/>
    <property type="match status" value="1"/>
</dbReference>
<comment type="similarity">
    <text evidence="3 10 13">Belongs to the IPP transferase family.</text>
</comment>
<dbReference type="AlphaFoldDB" id="A0A1I2HMP0"/>
<dbReference type="Pfam" id="PF01715">
    <property type="entry name" value="IPPT"/>
    <property type="match status" value="1"/>
</dbReference>
<dbReference type="EMBL" id="FOOC01000002">
    <property type="protein sequence ID" value="SFF30703.1"/>
    <property type="molecule type" value="Genomic_DNA"/>
</dbReference>
<evidence type="ECO:0000256" key="11">
    <source>
        <dbReference type="RuleBase" id="RU003783"/>
    </source>
</evidence>
<dbReference type="FunFam" id="1.10.20.140:FF:000001">
    <property type="entry name" value="tRNA dimethylallyltransferase"/>
    <property type="match status" value="1"/>
</dbReference>
<feature type="binding site" evidence="10">
    <location>
        <begin position="14"/>
        <end position="21"/>
    </location>
    <ligand>
        <name>ATP</name>
        <dbReference type="ChEBI" id="CHEBI:30616"/>
    </ligand>
</feature>
<sequence length="311" mass="34569">MSGASPPPVIVLMGPTASGKTGLALALADHMPVEIISVDSAQVYRDMDIGTAKPSVEMRARVPHHLIDILDPAESYSAARFAEDARRLIAEIRHRGRTPLLVGGTMLYFRALIDGLSELPSADPALRARIEAQARAEGWPALHARLSALDPQTARRLHPNDQQRIQRALEIVELTGRPMSALKTRPCAAGIEGRVCRFVLMPHDRAWLHARIRRRLEEMLAQGFLDEVRRLRARGDLTPDLPSMRAVGYRQLWAYLDGECSLDEAIQRALAATRQYAKRQLTWLRSERDAQVLDPQAPQALEALLRSVVSA</sequence>
<dbReference type="GO" id="GO:0005524">
    <property type="term" value="F:ATP binding"/>
    <property type="evidence" value="ECO:0007669"/>
    <property type="project" value="UniProtKB-UniRule"/>
</dbReference>
<evidence type="ECO:0000256" key="2">
    <source>
        <dbReference type="ARBA" id="ARBA00003213"/>
    </source>
</evidence>
<evidence type="ECO:0000256" key="4">
    <source>
        <dbReference type="ARBA" id="ARBA00022679"/>
    </source>
</evidence>
<evidence type="ECO:0000256" key="3">
    <source>
        <dbReference type="ARBA" id="ARBA00005842"/>
    </source>
</evidence>
<keyword evidence="6 10" id="KW-0547">Nucleotide-binding</keyword>
<evidence type="ECO:0000256" key="13">
    <source>
        <dbReference type="RuleBase" id="RU003785"/>
    </source>
</evidence>
<dbReference type="PANTHER" id="PTHR11088">
    <property type="entry name" value="TRNA DIMETHYLALLYLTRANSFERASE"/>
    <property type="match status" value="1"/>
</dbReference>
<dbReference type="Gene3D" id="3.40.50.300">
    <property type="entry name" value="P-loop containing nucleotide triphosphate hydrolases"/>
    <property type="match status" value="1"/>
</dbReference>
<comment type="subunit">
    <text evidence="10">Monomer.</text>
</comment>
<dbReference type="InterPro" id="IPR027417">
    <property type="entry name" value="P-loop_NTPase"/>
</dbReference>
<dbReference type="Gene3D" id="1.10.20.140">
    <property type="match status" value="1"/>
</dbReference>
<comment type="catalytic activity">
    <reaction evidence="9 10 11">
        <text>adenosine(37) in tRNA + dimethylallyl diphosphate = N(6)-dimethylallyladenosine(37) in tRNA + diphosphate</text>
        <dbReference type="Rhea" id="RHEA:26482"/>
        <dbReference type="Rhea" id="RHEA-COMP:10162"/>
        <dbReference type="Rhea" id="RHEA-COMP:10375"/>
        <dbReference type="ChEBI" id="CHEBI:33019"/>
        <dbReference type="ChEBI" id="CHEBI:57623"/>
        <dbReference type="ChEBI" id="CHEBI:74411"/>
        <dbReference type="ChEBI" id="CHEBI:74415"/>
        <dbReference type="EC" id="2.5.1.75"/>
    </reaction>
</comment>
<evidence type="ECO:0000256" key="12">
    <source>
        <dbReference type="RuleBase" id="RU003784"/>
    </source>
</evidence>
<proteinExistence type="inferred from homology"/>
<evidence type="ECO:0000256" key="10">
    <source>
        <dbReference type="HAMAP-Rule" id="MF_00185"/>
    </source>
</evidence>
<dbReference type="OrthoDB" id="9776390at2"/>
<comment type="function">
    <text evidence="2 10 12">Catalyzes the transfer of a dimethylallyl group onto the adenine at position 37 in tRNAs that read codons beginning with uridine, leading to the formation of N6-(dimethylallyl)adenosine (i(6)A).</text>
</comment>
<organism evidence="14 15">
    <name type="scientific">Fontimonas thermophila</name>
    <dbReference type="NCBI Taxonomy" id="1076937"/>
    <lineage>
        <taxon>Bacteria</taxon>
        <taxon>Pseudomonadati</taxon>
        <taxon>Pseudomonadota</taxon>
        <taxon>Gammaproteobacteria</taxon>
        <taxon>Nevskiales</taxon>
        <taxon>Nevskiaceae</taxon>
        <taxon>Fontimonas</taxon>
    </lineage>
</organism>
<reference evidence="14 15" key="1">
    <citation type="submission" date="2016-10" db="EMBL/GenBank/DDBJ databases">
        <authorList>
            <person name="de Groot N.N."/>
        </authorList>
    </citation>
    <scope>NUCLEOTIDE SEQUENCE [LARGE SCALE GENOMIC DNA]</scope>
    <source>
        <strain evidence="14 15">DSM 23609</strain>
    </source>
</reference>
<evidence type="ECO:0000256" key="1">
    <source>
        <dbReference type="ARBA" id="ARBA00001946"/>
    </source>
</evidence>
<dbReference type="SUPFAM" id="SSF52540">
    <property type="entry name" value="P-loop containing nucleoside triphosphate hydrolases"/>
    <property type="match status" value="2"/>
</dbReference>
<evidence type="ECO:0000256" key="9">
    <source>
        <dbReference type="ARBA" id="ARBA00049563"/>
    </source>
</evidence>
<dbReference type="GO" id="GO:0052381">
    <property type="term" value="F:tRNA dimethylallyltransferase activity"/>
    <property type="evidence" value="ECO:0007669"/>
    <property type="project" value="UniProtKB-UniRule"/>
</dbReference>
<keyword evidence="4 10" id="KW-0808">Transferase</keyword>
<name>A0A1I2HMP0_9GAMM</name>
<evidence type="ECO:0000313" key="15">
    <source>
        <dbReference type="Proteomes" id="UP000199771"/>
    </source>
</evidence>
<dbReference type="HAMAP" id="MF_00185">
    <property type="entry name" value="IPP_trans"/>
    <property type="match status" value="1"/>
</dbReference>
<gene>
    <name evidence="10" type="primary">miaA</name>
    <name evidence="14" type="ORF">SAMN04488120_10257</name>
</gene>
<evidence type="ECO:0000256" key="8">
    <source>
        <dbReference type="ARBA" id="ARBA00022842"/>
    </source>
</evidence>
<dbReference type="InterPro" id="IPR018022">
    <property type="entry name" value="IPT"/>
</dbReference>
<keyword evidence="8 10" id="KW-0460">Magnesium</keyword>
<accession>A0A1I2HMP0</accession>
<evidence type="ECO:0000256" key="6">
    <source>
        <dbReference type="ARBA" id="ARBA00022741"/>
    </source>
</evidence>
<dbReference type="Proteomes" id="UP000199771">
    <property type="component" value="Unassembled WGS sequence"/>
</dbReference>